<reference evidence="1" key="1">
    <citation type="journal article" date="2020" name="Nature">
        <title>Giant virus diversity and host interactions through global metagenomics.</title>
        <authorList>
            <person name="Schulz F."/>
            <person name="Roux S."/>
            <person name="Paez-Espino D."/>
            <person name="Jungbluth S."/>
            <person name="Walsh D.A."/>
            <person name="Denef V.J."/>
            <person name="McMahon K.D."/>
            <person name="Konstantinidis K.T."/>
            <person name="Eloe-Fadrosh E.A."/>
            <person name="Kyrpides N.C."/>
            <person name="Woyke T."/>
        </authorList>
    </citation>
    <scope>NUCLEOTIDE SEQUENCE</scope>
    <source>
        <strain evidence="1">GVMAG-M-3300027759-16</strain>
    </source>
</reference>
<protein>
    <recommendedName>
        <fullName evidence="2">Glycosyltransferase</fullName>
    </recommendedName>
</protein>
<evidence type="ECO:0000313" key="1">
    <source>
        <dbReference type="EMBL" id="QHU26328.1"/>
    </source>
</evidence>
<accession>A0A6C0L9I0</accession>
<proteinExistence type="predicted"/>
<evidence type="ECO:0008006" key="2">
    <source>
        <dbReference type="Google" id="ProtNLM"/>
    </source>
</evidence>
<sequence length="209" mass="24405">MQLLTWQKTLKDVNSLIVQASSKEADDAWQPFPIGMSWQYALEQRGEAEQIGSHEKLVLCAVNTGTDQRRRPSGINRESIVRTLANAGIPNCSMHHDIYYRSLPFYKFIVSPEGNGIDCHRHYEGLLAGCIPIMEKNPLTEAKYKGCPVLWTVDYSEINRQYLERIYQDMLYREYDFSPLFLSHYSEQETIQDCGNYWTQRMCGVKWYR</sequence>
<name>A0A6C0L9I0_9ZZZZ</name>
<dbReference type="EMBL" id="MN740438">
    <property type="protein sequence ID" value="QHU26328.1"/>
    <property type="molecule type" value="Genomic_DNA"/>
</dbReference>
<dbReference type="AlphaFoldDB" id="A0A6C0L9I0"/>
<organism evidence="1">
    <name type="scientific">viral metagenome</name>
    <dbReference type="NCBI Taxonomy" id="1070528"/>
    <lineage>
        <taxon>unclassified sequences</taxon>
        <taxon>metagenomes</taxon>
        <taxon>organismal metagenomes</taxon>
    </lineage>
</organism>